<dbReference type="RefSeq" id="WP_137668548.1">
    <property type="nucleotide sequence ID" value="NZ_BJCE01000170.1"/>
</dbReference>
<dbReference type="PANTHER" id="PTHR30595">
    <property type="entry name" value="GLPR-RELATED TRANSCRIPTIONAL REPRESSOR"/>
    <property type="match status" value="1"/>
</dbReference>
<keyword evidence="4" id="KW-1185">Reference proteome</keyword>
<dbReference type="PANTHER" id="PTHR30595:SF6">
    <property type="entry name" value="SCHLAFEN ALBA-2 DOMAIN-CONTAINING PROTEIN"/>
    <property type="match status" value="1"/>
</dbReference>
<reference evidence="4" key="1">
    <citation type="submission" date="2019-02" db="EMBL/GenBank/DDBJ databases">
        <title>Draft genome sequence of Sphaerospermopsis reniformis NIES-1949.</title>
        <authorList>
            <person name="Yamaguchi H."/>
            <person name="Suzuki S."/>
            <person name="Kawachi M."/>
        </authorList>
    </citation>
    <scope>NUCLEOTIDE SEQUENCE [LARGE SCALE GENOMIC DNA]</scope>
    <source>
        <strain evidence="4">NIES-1949</strain>
    </source>
</reference>
<dbReference type="AlphaFoldDB" id="A0A480A175"/>
<sequence length="366" mass="41848">MQTKNIHLLLVEDNSGYLTQLIEWLNDYGYRQIQTASSVVEATEKLCDPFDVIIADMRMEQDNSGFVILEEVKARNLSSVVIILTANDNVIDCRNAFKLQAWDYISKTMRGNVFDALHDSIQEAITYFNRWGNVHNEQWITENLELLEKDYWGKYIAVINKTVIETADNEDTLNKLLEERKLRRFLTTIRKIGDLQPISQLIKLPESPKLEYKSTLQWDVRQNRKNEDLKFNVLKTIAAFLNSEGGTLIIGVEDDGNIFGLEQDLATLSKGSLDQFEQTIVNLICDRIGPGFMSLVTVRFETIQSKTVCAIDVRKSDIIAVMQGKDKKSKDKKSELYIRAGNTSKSLDISETVEFCLNQNKNNIKS</sequence>
<dbReference type="Gene3D" id="3.30.950.30">
    <property type="entry name" value="Schlafen, AAA domain"/>
    <property type="match status" value="1"/>
</dbReference>
<keyword evidence="1" id="KW-0597">Phosphoprotein</keyword>
<dbReference type="InterPro" id="IPR011006">
    <property type="entry name" value="CheY-like_superfamily"/>
</dbReference>
<feature type="domain" description="Response regulatory" evidence="2">
    <location>
        <begin position="7"/>
        <end position="122"/>
    </location>
</feature>
<dbReference type="InterPro" id="IPR007421">
    <property type="entry name" value="Schlafen_AlbA_2_dom"/>
</dbReference>
<dbReference type="Gene3D" id="3.40.50.2300">
    <property type="match status" value="1"/>
</dbReference>
<proteinExistence type="predicted"/>
<dbReference type="PROSITE" id="PS50110">
    <property type="entry name" value="RESPONSE_REGULATORY"/>
    <property type="match status" value="1"/>
</dbReference>
<protein>
    <submittedName>
        <fullName evidence="3">Putative transcriptional regulator</fullName>
    </submittedName>
</protein>
<accession>A0A480A175</accession>
<evidence type="ECO:0000256" key="1">
    <source>
        <dbReference type="PROSITE-ProRule" id="PRU00169"/>
    </source>
</evidence>
<dbReference type="Pfam" id="PF00072">
    <property type="entry name" value="Response_reg"/>
    <property type="match status" value="1"/>
</dbReference>
<comment type="caution">
    <text evidence="3">The sequence shown here is derived from an EMBL/GenBank/DDBJ whole genome shotgun (WGS) entry which is preliminary data.</text>
</comment>
<gene>
    <name evidence="3" type="ORF">SR1949_38690</name>
</gene>
<dbReference type="SMART" id="SM00448">
    <property type="entry name" value="REC"/>
    <property type="match status" value="1"/>
</dbReference>
<dbReference type="InterPro" id="IPR001789">
    <property type="entry name" value="Sig_transdc_resp-reg_receiver"/>
</dbReference>
<dbReference type="Proteomes" id="UP000300142">
    <property type="component" value="Unassembled WGS sequence"/>
</dbReference>
<dbReference type="Pfam" id="PF04326">
    <property type="entry name" value="SLFN_AlbA_2"/>
    <property type="match status" value="1"/>
</dbReference>
<dbReference type="SUPFAM" id="SSF52172">
    <property type="entry name" value="CheY-like"/>
    <property type="match status" value="1"/>
</dbReference>
<organism evidence="3 4">
    <name type="scientific">Sphaerospermopsis reniformis</name>
    <dbReference type="NCBI Taxonomy" id="531300"/>
    <lineage>
        <taxon>Bacteria</taxon>
        <taxon>Bacillati</taxon>
        <taxon>Cyanobacteriota</taxon>
        <taxon>Cyanophyceae</taxon>
        <taxon>Nostocales</taxon>
        <taxon>Aphanizomenonaceae</taxon>
        <taxon>Sphaerospermopsis</taxon>
    </lineage>
</organism>
<feature type="modified residue" description="4-aspartylphosphate" evidence="1">
    <location>
        <position position="56"/>
    </location>
</feature>
<dbReference type="CDD" id="cd00156">
    <property type="entry name" value="REC"/>
    <property type="match status" value="1"/>
</dbReference>
<evidence type="ECO:0000259" key="2">
    <source>
        <dbReference type="PROSITE" id="PS50110"/>
    </source>
</evidence>
<dbReference type="InterPro" id="IPR038461">
    <property type="entry name" value="Schlafen_AlbA_2_dom_sf"/>
</dbReference>
<dbReference type="GO" id="GO:0000160">
    <property type="term" value="P:phosphorelay signal transduction system"/>
    <property type="evidence" value="ECO:0007669"/>
    <property type="project" value="InterPro"/>
</dbReference>
<dbReference type="EMBL" id="BJCE01000170">
    <property type="protein sequence ID" value="GCL38750.1"/>
    <property type="molecule type" value="Genomic_DNA"/>
</dbReference>
<evidence type="ECO:0000313" key="3">
    <source>
        <dbReference type="EMBL" id="GCL38750.1"/>
    </source>
</evidence>
<name>A0A480A175_9CYAN</name>
<evidence type="ECO:0000313" key="4">
    <source>
        <dbReference type="Proteomes" id="UP000300142"/>
    </source>
</evidence>